<dbReference type="AlphaFoldDB" id="A0AAU9E2S2"/>
<dbReference type="SUPFAM" id="SSF47384">
    <property type="entry name" value="Homodimeric domain of signal transducing histidine kinase"/>
    <property type="match status" value="1"/>
</dbReference>
<keyword evidence="9" id="KW-0812">Transmembrane</keyword>
<keyword evidence="4" id="KW-0808">Transferase</keyword>
<dbReference type="PANTHER" id="PTHR43065:SF46">
    <property type="entry name" value="C4-DICARBOXYLATE TRANSPORT SENSOR PROTEIN DCTB"/>
    <property type="match status" value="1"/>
</dbReference>
<dbReference type="InterPro" id="IPR000014">
    <property type="entry name" value="PAS"/>
</dbReference>
<evidence type="ECO:0000256" key="6">
    <source>
        <dbReference type="ARBA" id="ARBA00022777"/>
    </source>
</evidence>
<evidence type="ECO:0000256" key="4">
    <source>
        <dbReference type="ARBA" id="ARBA00022679"/>
    </source>
</evidence>
<dbReference type="PANTHER" id="PTHR43065">
    <property type="entry name" value="SENSOR HISTIDINE KINASE"/>
    <property type="match status" value="1"/>
</dbReference>
<dbReference type="SMART" id="SM00387">
    <property type="entry name" value="HATPase_c"/>
    <property type="match status" value="1"/>
</dbReference>
<dbReference type="Pfam" id="PF00497">
    <property type="entry name" value="SBP_bac_3"/>
    <property type="match status" value="1"/>
</dbReference>
<dbReference type="InterPro" id="IPR036097">
    <property type="entry name" value="HisK_dim/P_sf"/>
</dbReference>
<dbReference type="KEGG" id="hprf:HLPR_12370"/>
<proteinExistence type="predicted"/>
<dbReference type="Gene3D" id="3.30.565.10">
    <property type="entry name" value="Histidine kinase-like ATPase, C-terminal domain"/>
    <property type="match status" value="1"/>
</dbReference>
<feature type="transmembrane region" description="Helical" evidence="9">
    <location>
        <begin position="288"/>
        <end position="311"/>
    </location>
</feature>
<evidence type="ECO:0000256" key="2">
    <source>
        <dbReference type="ARBA" id="ARBA00012438"/>
    </source>
</evidence>
<organism evidence="11 12">
    <name type="scientific">Helicovermis profundi</name>
    <dbReference type="NCBI Taxonomy" id="3065157"/>
    <lineage>
        <taxon>Bacteria</taxon>
        <taxon>Bacillati</taxon>
        <taxon>Bacillota</taxon>
        <taxon>Clostridia</taxon>
        <taxon>Helicovermis</taxon>
    </lineage>
</organism>
<keyword evidence="3" id="KW-0597">Phosphoprotein</keyword>
<reference evidence="11 12" key="1">
    <citation type="submission" date="2023-08" db="EMBL/GenBank/DDBJ databases">
        <title>Helicovermis profunda gen. nov., sp. nov., a novel mesophilic, fermentative bacterium within the Bacillota from a deep-sea hydrothermal vent chimney.</title>
        <authorList>
            <person name="Miyazaki U."/>
            <person name="Mizutani D."/>
            <person name="Hashimoto Y."/>
            <person name="Tame A."/>
            <person name="Sawayama S."/>
            <person name="Miyazaki J."/>
            <person name="Takai K."/>
            <person name="Nakagawa S."/>
        </authorList>
    </citation>
    <scope>NUCLEOTIDE SEQUENCE [LARGE SCALE GENOMIC DNA]</scope>
    <source>
        <strain evidence="11 12">S502</strain>
    </source>
</reference>
<dbReference type="EMBL" id="AP028654">
    <property type="protein sequence ID" value="BEP28906.1"/>
    <property type="molecule type" value="Genomic_DNA"/>
</dbReference>
<dbReference type="InterPro" id="IPR036890">
    <property type="entry name" value="HATPase_C_sf"/>
</dbReference>
<evidence type="ECO:0000313" key="12">
    <source>
        <dbReference type="Proteomes" id="UP001321786"/>
    </source>
</evidence>
<evidence type="ECO:0000313" key="11">
    <source>
        <dbReference type="EMBL" id="BEP28906.1"/>
    </source>
</evidence>
<evidence type="ECO:0000256" key="8">
    <source>
        <dbReference type="ARBA" id="ARBA00023012"/>
    </source>
</evidence>
<keyword evidence="7" id="KW-0067">ATP-binding</keyword>
<dbReference type="InterPro" id="IPR003594">
    <property type="entry name" value="HATPase_dom"/>
</dbReference>
<dbReference type="SUPFAM" id="SSF53850">
    <property type="entry name" value="Periplasmic binding protein-like II"/>
    <property type="match status" value="1"/>
</dbReference>
<dbReference type="InterPro" id="IPR001638">
    <property type="entry name" value="Solute-binding_3/MltF_N"/>
</dbReference>
<dbReference type="Gene3D" id="1.10.287.130">
    <property type="match status" value="1"/>
</dbReference>
<dbReference type="SUPFAM" id="SSF55785">
    <property type="entry name" value="PYP-like sensor domain (PAS domain)"/>
    <property type="match status" value="1"/>
</dbReference>
<keyword evidence="8" id="KW-0902">Two-component regulatory system</keyword>
<dbReference type="InterPro" id="IPR035965">
    <property type="entry name" value="PAS-like_dom_sf"/>
</dbReference>
<dbReference type="Proteomes" id="UP001321786">
    <property type="component" value="Chromosome"/>
</dbReference>
<keyword evidence="5" id="KW-0547">Nucleotide-binding</keyword>
<comment type="catalytic activity">
    <reaction evidence="1">
        <text>ATP + protein L-histidine = ADP + protein N-phospho-L-histidine.</text>
        <dbReference type="EC" id="2.7.13.3"/>
    </reaction>
</comment>
<dbReference type="CDD" id="cd01007">
    <property type="entry name" value="PBP2_BvgS_HisK_like"/>
    <property type="match status" value="1"/>
</dbReference>
<accession>A0AAU9E2S2</accession>
<dbReference type="PROSITE" id="PS50109">
    <property type="entry name" value="HIS_KIN"/>
    <property type="match status" value="1"/>
</dbReference>
<gene>
    <name evidence="11" type="ORF">HLPR_12370</name>
</gene>
<evidence type="ECO:0000256" key="9">
    <source>
        <dbReference type="SAM" id="Phobius"/>
    </source>
</evidence>
<keyword evidence="12" id="KW-1185">Reference proteome</keyword>
<dbReference type="InterPro" id="IPR003661">
    <property type="entry name" value="HisK_dim/P_dom"/>
</dbReference>
<name>A0AAU9E2S2_9FIRM</name>
<keyword evidence="6" id="KW-0418">Kinase</keyword>
<evidence type="ECO:0000259" key="10">
    <source>
        <dbReference type="PROSITE" id="PS50109"/>
    </source>
</evidence>
<dbReference type="RefSeq" id="WP_338537205.1">
    <property type="nucleotide sequence ID" value="NZ_AP028654.1"/>
</dbReference>
<protein>
    <recommendedName>
        <fullName evidence="2">histidine kinase</fullName>
        <ecNumber evidence="2">2.7.13.3</ecNumber>
    </recommendedName>
</protein>
<dbReference type="GO" id="GO:0000155">
    <property type="term" value="F:phosphorelay sensor kinase activity"/>
    <property type="evidence" value="ECO:0007669"/>
    <property type="project" value="InterPro"/>
</dbReference>
<dbReference type="InterPro" id="IPR005467">
    <property type="entry name" value="His_kinase_dom"/>
</dbReference>
<dbReference type="EC" id="2.7.13.3" evidence="2"/>
<keyword evidence="9" id="KW-0472">Membrane</keyword>
<evidence type="ECO:0000256" key="5">
    <source>
        <dbReference type="ARBA" id="ARBA00022741"/>
    </source>
</evidence>
<dbReference type="InterPro" id="IPR004358">
    <property type="entry name" value="Sig_transdc_His_kin-like_C"/>
</dbReference>
<dbReference type="Gene3D" id="3.30.450.20">
    <property type="entry name" value="PAS domain"/>
    <property type="match status" value="1"/>
</dbReference>
<dbReference type="PRINTS" id="PR00344">
    <property type="entry name" value="BCTRLSENSOR"/>
</dbReference>
<dbReference type="Gene3D" id="3.40.190.10">
    <property type="entry name" value="Periplasmic binding protein-like II"/>
    <property type="match status" value="2"/>
</dbReference>
<sequence>MKKKFFIIFIVFITILIYITNSYWKIEYHISFFDFFTKSNELTLDEKNWLKKHGTILYAADNNSPPLRYYENDVYKGIVIDYLNELSKEINYKIDTKPMIWNDALISLKNGETDLCDMFTSKDRAKNYLFTDPIYYERAIIVTNSKNSSIKNEKDILNLKIGVQNGDYAIEYLNNKYKNIDFVFTTDYEESINLLKENKVDVIIGDEPVLTYFIEKLKLKSSLRVADTPLYKKESVFGIPKSEKTLQSIMNKGIAKLKRKNTIIKIQQNWFGISTPISENNYSQKLNLLILFFLTNVAFILLIFISSNISLKKEVEKRTLELSISRNDLQTTFDGLTSLMVVIDEKYIIKNCNKSFCEYFKSNFNNIEGKICTQFLKKFAIDIKNNSLLNILSKDDSKKMETHFNNFYYEVNFYPLSSDLKKSKRLLIMIKDVTKSKINSEKLIQNNKMTAIGHLSAGIAHEIRNPLGLIRNYNYLLKQSNSISNNNTIFNNIDKAIDKASNIIDNLLNFSRISSKEFELINLNNFIENILTLSSSSFKKKNIQINLICSKSLNHFIDPISLEHIFLNIINNSIDAIEYNGKITIVCKLIKDNLLIKLIDNGSGIDKENLKNLFDPFYTTKAPGKGTGLGLYITYNEIKKMNGDIKVKSNKNIGTTIDLILPERSK</sequence>
<dbReference type="CDD" id="cd00082">
    <property type="entry name" value="HisKA"/>
    <property type="match status" value="1"/>
</dbReference>
<evidence type="ECO:0000256" key="7">
    <source>
        <dbReference type="ARBA" id="ARBA00022840"/>
    </source>
</evidence>
<dbReference type="Pfam" id="PF00512">
    <property type="entry name" value="HisKA"/>
    <property type="match status" value="1"/>
</dbReference>
<keyword evidence="9" id="KW-1133">Transmembrane helix</keyword>
<feature type="domain" description="Histidine kinase" evidence="10">
    <location>
        <begin position="458"/>
        <end position="665"/>
    </location>
</feature>
<evidence type="ECO:0000256" key="3">
    <source>
        <dbReference type="ARBA" id="ARBA00022553"/>
    </source>
</evidence>
<feature type="transmembrane region" description="Helical" evidence="9">
    <location>
        <begin position="5"/>
        <end position="24"/>
    </location>
</feature>
<dbReference type="GO" id="GO:0005524">
    <property type="term" value="F:ATP binding"/>
    <property type="evidence" value="ECO:0007669"/>
    <property type="project" value="UniProtKB-KW"/>
</dbReference>
<dbReference type="SMART" id="SM00388">
    <property type="entry name" value="HisKA"/>
    <property type="match status" value="1"/>
</dbReference>
<dbReference type="SUPFAM" id="SSF55874">
    <property type="entry name" value="ATPase domain of HSP90 chaperone/DNA topoisomerase II/histidine kinase"/>
    <property type="match status" value="1"/>
</dbReference>
<evidence type="ECO:0000256" key="1">
    <source>
        <dbReference type="ARBA" id="ARBA00000085"/>
    </source>
</evidence>
<dbReference type="Pfam" id="PF02518">
    <property type="entry name" value="HATPase_c"/>
    <property type="match status" value="1"/>
</dbReference>
<dbReference type="Pfam" id="PF13426">
    <property type="entry name" value="PAS_9"/>
    <property type="match status" value="1"/>
</dbReference>
<dbReference type="SMART" id="SM00062">
    <property type="entry name" value="PBPb"/>
    <property type="match status" value="1"/>
</dbReference>